<dbReference type="InterPro" id="IPR026870">
    <property type="entry name" value="Zinc_ribbon_dom"/>
</dbReference>
<keyword evidence="1" id="KW-0812">Transmembrane</keyword>
<comment type="caution">
    <text evidence="3">The sequence shown here is derived from an EMBL/GenBank/DDBJ whole genome shotgun (WGS) entry which is preliminary data.</text>
</comment>
<protein>
    <submittedName>
        <fullName evidence="3">Zinc-ribbon domain-containing protein</fullName>
    </submittedName>
</protein>
<feature type="transmembrane region" description="Helical" evidence="1">
    <location>
        <begin position="126"/>
        <end position="156"/>
    </location>
</feature>
<organism evidence="3 4">
    <name type="scientific">Brotaphodocola catenula</name>
    <dbReference type="NCBI Taxonomy" id="2885361"/>
    <lineage>
        <taxon>Bacteria</taxon>
        <taxon>Bacillati</taxon>
        <taxon>Bacillota</taxon>
        <taxon>Clostridia</taxon>
        <taxon>Lachnospirales</taxon>
        <taxon>Lachnospiraceae</taxon>
        <taxon>Brotaphodocola</taxon>
    </lineage>
</organism>
<evidence type="ECO:0000256" key="1">
    <source>
        <dbReference type="SAM" id="Phobius"/>
    </source>
</evidence>
<evidence type="ECO:0000313" key="3">
    <source>
        <dbReference type="EMBL" id="MCC2165483.1"/>
    </source>
</evidence>
<name>A0AAE3DLW3_9FIRM</name>
<accession>A0AAE3DLW3</accession>
<feature type="domain" description="Zinc-ribbon" evidence="2">
    <location>
        <begin position="15"/>
        <end position="34"/>
    </location>
</feature>
<gene>
    <name evidence="3" type="ORF">LKD32_11480</name>
</gene>
<keyword evidence="4" id="KW-1185">Reference proteome</keyword>
<dbReference type="Pfam" id="PF13240">
    <property type="entry name" value="Zn_Ribbon_1"/>
    <property type="match status" value="1"/>
</dbReference>
<dbReference type="EMBL" id="JAJEPU010000037">
    <property type="protein sequence ID" value="MCC2165483.1"/>
    <property type="molecule type" value="Genomic_DNA"/>
</dbReference>
<dbReference type="AlphaFoldDB" id="A0AAE3DLW3"/>
<dbReference type="RefSeq" id="WP_308451776.1">
    <property type="nucleotide sequence ID" value="NZ_JAJEPU010000037.1"/>
</dbReference>
<evidence type="ECO:0000259" key="2">
    <source>
        <dbReference type="Pfam" id="PF13240"/>
    </source>
</evidence>
<reference evidence="3" key="1">
    <citation type="submission" date="2021-10" db="EMBL/GenBank/DDBJ databases">
        <title>Anaerobic single-cell dispensing facilitates the cultivation of human gut bacteria.</title>
        <authorList>
            <person name="Afrizal A."/>
        </authorList>
    </citation>
    <scope>NUCLEOTIDE SEQUENCE</scope>
    <source>
        <strain evidence="3">CLA-AA-H274</strain>
    </source>
</reference>
<dbReference type="Proteomes" id="UP001198962">
    <property type="component" value="Unassembled WGS sequence"/>
</dbReference>
<sequence length="160" mass="17480">MDELRKKYLEVNEMFCPKCGSSVEEGAKICPKCGLDFSTIKQEQSASVVISTATTENRSDSRDGKNVEVSEEKLDKVSGKWIVRCTYFGLAVAVFIMFFVAAGNIASGGTEIMKIQSVGGKTLEEAYYYELGAVYAGYAMIARAFGVFCASVLVWLGMKN</sequence>
<proteinExistence type="predicted"/>
<evidence type="ECO:0000313" key="4">
    <source>
        <dbReference type="Proteomes" id="UP001198962"/>
    </source>
</evidence>
<keyword evidence="1" id="KW-0472">Membrane</keyword>
<keyword evidence="1" id="KW-1133">Transmembrane helix</keyword>
<feature type="transmembrane region" description="Helical" evidence="1">
    <location>
        <begin position="81"/>
        <end position="106"/>
    </location>
</feature>